<evidence type="ECO:0000313" key="3">
    <source>
        <dbReference type="EMBL" id="OOP66533.1"/>
    </source>
</evidence>
<dbReference type="Pfam" id="PF14068">
    <property type="entry name" value="YuiB"/>
    <property type="match status" value="1"/>
</dbReference>
<reference evidence="2" key="2">
    <citation type="submission" date="2023-03" db="EMBL/GenBank/DDBJ databases">
        <title>Bacterial isolates from washroom surfaces on a university campus.</title>
        <authorList>
            <person name="Holman D.B."/>
            <person name="Gzyl K.E."/>
            <person name="Taheri A.E."/>
        </authorList>
    </citation>
    <scope>NUCLEOTIDE SEQUENCE</scope>
    <source>
        <strain evidence="2">RD03</strain>
    </source>
</reference>
<gene>
    <name evidence="3" type="ORF">BWZ43_20495</name>
    <name evidence="2" type="ORF">P5X88_11435</name>
</gene>
<keyword evidence="1" id="KW-1133">Transmembrane helix</keyword>
<feature type="transmembrane region" description="Helical" evidence="1">
    <location>
        <begin position="6"/>
        <end position="26"/>
    </location>
</feature>
<protein>
    <submittedName>
        <fullName evidence="2">YuiB family protein</fullName>
    </submittedName>
</protein>
<feature type="transmembrane region" description="Helical" evidence="1">
    <location>
        <begin position="33"/>
        <end position="54"/>
    </location>
</feature>
<dbReference type="EMBL" id="JAROYP010000005">
    <property type="protein sequence ID" value="MDH5161556.1"/>
    <property type="molecule type" value="Genomic_DNA"/>
</dbReference>
<reference evidence="3 4" key="1">
    <citation type="submission" date="2017-01" db="EMBL/GenBank/DDBJ databases">
        <title>Draft genome sequence of Bacillus oleronius.</title>
        <authorList>
            <person name="Allam M."/>
        </authorList>
    </citation>
    <scope>NUCLEOTIDE SEQUENCE [LARGE SCALE GENOMIC DNA]</scope>
    <source>
        <strain evidence="3 4">DSM 9356</strain>
    </source>
</reference>
<comment type="caution">
    <text evidence="3">The sequence shown here is derived from an EMBL/GenBank/DDBJ whole genome shotgun (WGS) entry which is preliminary data.</text>
</comment>
<dbReference type="Proteomes" id="UP000189761">
    <property type="component" value="Unassembled WGS sequence"/>
</dbReference>
<feature type="transmembrane region" description="Helical" evidence="1">
    <location>
        <begin position="79"/>
        <end position="99"/>
    </location>
</feature>
<accession>A0A8E2LCU2</accession>
<proteinExistence type="predicted"/>
<evidence type="ECO:0000313" key="4">
    <source>
        <dbReference type="Proteomes" id="UP000189761"/>
    </source>
</evidence>
<dbReference type="RefSeq" id="WP_058002769.1">
    <property type="nucleotide sequence ID" value="NZ_CP065424.1"/>
</dbReference>
<dbReference type="Proteomes" id="UP001159179">
    <property type="component" value="Unassembled WGS sequence"/>
</dbReference>
<organism evidence="3 4">
    <name type="scientific">Heyndrickxia oleronia</name>
    <dbReference type="NCBI Taxonomy" id="38875"/>
    <lineage>
        <taxon>Bacteria</taxon>
        <taxon>Bacillati</taxon>
        <taxon>Bacillota</taxon>
        <taxon>Bacilli</taxon>
        <taxon>Bacillales</taxon>
        <taxon>Bacillaceae</taxon>
        <taxon>Heyndrickxia</taxon>
    </lineage>
</organism>
<evidence type="ECO:0000256" key="1">
    <source>
        <dbReference type="SAM" id="Phobius"/>
    </source>
</evidence>
<evidence type="ECO:0000313" key="2">
    <source>
        <dbReference type="EMBL" id="MDH5161556.1"/>
    </source>
</evidence>
<sequence length="107" mass="12327">MQMALPVLIISILLFFVLFFGIGFILNMLLRMTWIMAIVYPIVAILIIDEVRFLDYFTNPGHSFHLLGEKITRLHTPDIIILISGFLGTIVAGIVMRILRKKGYRMF</sequence>
<keyword evidence="1" id="KW-0812">Transmembrane</keyword>
<dbReference type="AlphaFoldDB" id="A0A8E2LCU2"/>
<name>A0A8E2LCU2_9BACI</name>
<keyword evidence="1" id="KW-0472">Membrane</keyword>
<dbReference type="EMBL" id="MTLA01000299">
    <property type="protein sequence ID" value="OOP66533.1"/>
    <property type="molecule type" value="Genomic_DNA"/>
</dbReference>
<dbReference type="InterPro" id="IPR025917">
    <property type="entry name" value="YuiB"/>
</dbReference>
<keyword evidence="4" id="KW-1185">Reference proteome</keyword>